<accession>A0A1G4PKU6</accession>
<comment type="subunit">
    <text evidence="10">Monomer.</text>
</comment>
<dbReference type="EC" id="6.1.1.5" evidence="10"/>
<dbReference type="InterPro" id="IPR050081">
    <property type="entry name" value="Ile-tRNA_ligase"/>
</dbReference>
<feature type="domain" description="Aminoacyl-tRNA synthetase class Ia" evidence="11">
    <location>
        <begin position="34"/>
        <end position="680"/>
    </location>
</feature>
<dbReference type="GO" id="GO:0000049">
    <property type="term" value="F:tRNA binding"/>
    <property type="evidence" value="ECO:0007669"/>
    <property type="project" value="InterPro"/>
</dbReference>
<evidence type="ECO:0000256" key="9">
    <source>
        <dbReference type="ARBA" id="ARBA00048359"/>
    </source>
</evidence>
<dbReference type="InterPro" id="IPR013155">
    <property type="entry name" value="M/V/L/I-tRNA-synth_anticd-bd"/>
</dbReference>
<feature type="short sequence motif" description="'KMSKS' region" evidence="10">
    <location>
        <begin position="642"/>
        <end position="646"/>
    </location>
</feature>
<evidence type="ECO:0000259" key="12">
    <source>
        <dbReference type="Pfam" id="PF08264"/>
    </source>
</evidence>
<dbReference type="InterPro" id="IPR002301">
    <property type="entry name" value="Ile-tRNA-ligase"/>
</dbReference>
<dbReference type="RefSeq" id="WP_092583508.1">
    <property type="nucleotide sequence ID" value="NZ_FMTM01000001.1"/>
</dbReference>
<dbReference type="Gene3D" id="3.90.740.10">
    <property type="entry name" value="Valyl/Leucyl/Isoleucyl-tRNA synthetase, editing domain"/>
    <property type="match status" value="1"/>
</dbReference>
<evidence type="ECO:0000259" key="11">
    <source>
        <dbReference type="Pfam" id="PF00133"/>
    </source>
</evidence>
<dbReference type="InterPro" id="IPR009080">
    <property type="entry name" value="tRNAsynth_Ia_anticodon-bd"/>
</dbReference>
<dbReference type="SUPFAM" id="SSF47323">
    <property type="entry name" value="Anticodon-binding domain of a subclass of class I aminoacyl-tRNA synthetases"/>
    <property type="match status" value="1"/>
</dbReference>
<dbReference type="InterPro" id="IPR033708">
    <property type="entry name" value="Anticodon_Ile_BEm"/>
</dbReference>
<dbReference type="Gene3D" id="3.40.50.620">
    <property type="entry name" value="HUPs"/>
    <property type="match status" value="2"/>
</dbReference>
<comment type="domain">
    <text evidence="10">IleRS has two distinct active sites: one for aminoacylation and one for editing. The misactivated valine is translocated from the active site to the editing site, which sterically excludes the correctly activated isoleucine. The single editing site contains two valyl binding pockets, one specific for each substrate (Val-AMP or Val-tRNA(Ile)).</text>
</comment>
<dbReference type="InterPro" id="IPR009008">
    <property type="entry name" value="Val/Leu/Ile-tRNA-synth_edit"/>
</dbReference>
<evidence type="ECO:0000256" key="1">
    <source>
        <dbReference type="ARBA" id="ARBA00006887"/>
    </source>
</evidence>
<dbReference type="Pfam" id="PF08264">
    <property type="entry name" value="Anticodon_1"/>
    <property type="match status" value="1"/>
</dbReference>
<dbReference type="Proteomes" id="UP000199542">
    <property type="component" value="Unassembled WGS sequence"/>
</dbReference>
<comment type="catalytic activity">
    <reaction evidence="9 10">
        <text>tRNA(Ile) + L-isoleucine + ATP = L-isoleucyl-tRNA(Ile) + AMP + diphosphate</text>
        <dbReference type="Rhea" id="RHEA:11060"/>
        <dbReference type="Rhea" id="RHEA-COMP:9666"/>
        <dbReference type="Rhea" id="RHEA-COMP:9695"/>
        <dbReference type="ChEBI" id="CHEBI:30616"/>
        <dbReference type="ChEBI" id="CHEBI:33019"/>
        <dbReference type="ChEBI" id="CHEBI:58045"/>
        <dbReference type="ChEBI" id="CHEBI:78442"/>
        <dbReference type="ChEBI" id="CHEBI:78528"/>
        <dbReference type="ChEBI" id="CHEBI:456215"/>
        <dbReference type="EC" id="6.1.1.5"/>
    </reaction>
</comment>
<dbReference type="Gene3D" id="1.10.730.20">
    <property type="match status" value="1"/>
</dbReference>
<sequence>MTDTAEKIDYSKTLYLPETDFPMRAGLPQKEPEIVARWQQMGLYGKLRASAAGREKFVLHDGPPYANGNIHIGHALNKILKDVINRSFQMRGFDANYVPGWDCHGLPIEWKIEEKYREKGKNKDEVPINEFRKECRDFAAGWIKVQSEEFKRLGIEGDFDNPYTTMNFHAESRIAGELLKIARSGQLYRGSKPVMWSVVERTALAEAEVEYADVESDMIWVKFPLAEGPAALAGAFVVIWTTTPWTIPGNRAIAFSSRYPYGLYEVATAENDFGPQPGEKLIFAKRLAEESAVKAKVTFNFVRDIKADELAAVTCAHPLHGLGGGYDFKVPLLDGEHVTDDAGTGFVHTAPSHGREDFDAWMDNMRELEARGISSTIPFPVDDAGFFTIDAPGFGPDAEGGAARVIDDSGKKGDANERVIKALIARQSLFARGRLKHSYPHSWRSKKPVIFRNTPQWFVHMDKELGDGTTLRSRALNAIDETRFVPASGQNRLRAMIEQRPDWVLSRQRAWGVPICVFVDEQGLILQDDEVNARILEAFEKEGADAWFAEGARERFLGKKANEPWKQVMDILDVWFDSGSTHTFTLEDRPDLKWPADLYLEGSDQHRGWFHSSLLESAATRVRAPYNAVLTHGFTMDEKGEKMSKSKGNVTAPQEVMKDAGADILRLWVMTSDYADDLRVGKTIIQTNVDAYRKLRNTIRWMLGTLAHDKGEVIALADLPELEQLMLHRLAELDELVRENYDAFDFKKIARALIDFANVELSAFYFDIRKDTLYCDAPSSQRRRAALHVIRNIFDCMVTWMAPMLPFTMEEAWLSRDPSAVSVHLEQFPVIPPEWKNEALAGKWKKVRAIRSVVTGALEIERKDKRIGSSLEAAPVVHVTDSVLRAALDGLDFSEICITSDIAVDGAEGPAAGFRLPEVPGVSVEPALAEGTKCARSWRITKDVGSDPQYPDVSARDAAALRELGL</sequence>
<dbReference type="InterPro" id="IPR001412">
    <property type="entry name" value="aa-tRNA-synth_I_CS"/>
</dbReference>
<evidence type="ECO:0000256" key="10">
    <source>
        <dbReference type="HAMAP-Rule" id="MF_02002"/>
    </source>
</evidence>
<comment type="caution">
    <text evidence="10">Lacks conserved residue(s) required for the propagation of feature annotation.</text>
</comment>
<evidence type="ECO:0000256" key="2">
    <source>
        <dbReference type="ARBA" id="ARBA00022490"/>
    </source>
</evidence>
<keyword evidence="3 10" id="KW-0436">Ligase</keyword>
<dbReference type="CDD" id="cd07960">
    <property type="entry name" value="Anticodon_Ia_Ile_BEm"/>
    <property type="match status" value="1"/>
</dbReference>
<evidence type="ECO:0000256" key="6">
    <source>
        <dbReference type="ARBA" id="ARBA00022917"/>
    </source>
</evidence>
<dbReference type="GO" id="GO:0002161">
    <property type="term" value="F:aminoacyl-tRNA deacylase activity"/>
    <property type="evidence" value="ECO:0007669"/>
    <property type="project" value="InterPro"/>
</dbReference>
<keyword evidence="5 10" id="KW-0067">ATP-binding</keyword>
<evidence type="ECO:0000256" key="4">
    <source>
        <dbReference type="ARBA" id="ARBA00022741"/>
    </source>
</evidence>
<dbReference type="InterPro" id="IPR002300">
    <property type="entry name" value="aa-tRNA-synth_Ia"/>
</dbReference>
<keyword evidence="4 10" id="KW-0547">Nucleotide-binding</keyword>
<feature type="binding site" evidence="10">
    <location>
        <position position="601"/>
    </location>
    <ligand>
        <name>L-isoleucyl-5'-AMP</name>
        <dbReference type="ChEBI" id="CHEBI:178002"/>
    </ligand>
</feature>
<evidence type="ECO:0000313" key="13">
    <source>
        <dbReference type="EMBL" id="SCW32698.1"/>
    </source>
</evidence>
<feature type="binding site" evidence="10">
    <location>
        <position position="645"/>
    </location>
    <ligand>
        <name>ATP</name>
        <dbReference type="ChEBI" id="CHEBI:30616"/>
    </ligand>
</feature>
<dbReference type="GO" id="GO:0005829">
    <property type="term" value="C:cytosol"/>
    <property type="evidence" value="ECO:0007669"/>
    <property type="project" value="TreeGrafter"/>
</dbReference>
<dbReference type="PROSITE" id="PS00178">
    <property type="entry name" value="AA_TRNA_LIGASE_I"/>
    <property type="match status" value="1"/>
</dbReference>
<dbReference type="AlphaFoldDB" id="A0A1G4PKU6"/>
<comment type="function">
    <text evidence="8 10">Catalyzes the attachment of isoleucine to tRNA(Ile). As IleRS can inadvertently accommodate and process structurally similar amino acids such as valine, to avoid such errors it has two additional distinct tRNA(Ile)-dependent editing activities. One activity is designated as 'pretransfer' editing and involves the hydrolysis of activated Val-AMP. The other activity is designated 'posttransfer' editing and involves deacylation of mischarged Val-tRNA(Ile).</text>
</comment>
<dbReference type="InterPro" id="IPR014729">
    <property type="entry name" value="Rossmann-like_a/b/a_fold"/>
</dbReference>
<dbReference type="GO" id="GO:0005524">
    <property type="term" value="F:ATP binding"/>
    <property type="evidence" value="ECO:0007669"/>
    <property type="project" value="UniProtKB-UniRule"/>
</dbReference>
<dbReference type="EMBL" id="FMTM01000001">
    <property type="protein sequence ID" value="SCW32698.1"/>
    <property type="molecule type" value="Genomic_DNA"/>
</dbReference>
<evidence type="ECO:0000256" key="7">
    <source>
        <dbReference type="ARBA" id="ARBA00023146"/>
    </source>
</evidence>
<dbReference type="FunFam" id="3.40.50.620:FF:000042">
    <property type="entry name" value="Isoleucine--tRNA ligase"/>
    <property type="match status" value="1"/>
</dbReference>
<feature type="domain" description="Methionyl/Valyl/Leucyl/Isoleucyl-tRNA synthetase anticodon-binding" evidence="12">
    <location>
        <begin position="724"/>
        <end position="873"/>
    </location>
</feature>
<proteinExistence type="inferred from homology"/>
<comment type="similarity">
    <text evidence="1 10">Belongs to the class-I aminoacyl-tRNA synthetase family. IleS type 1 subfamily.</text>
</comment>
<dbReference type="PANTHER" id="PTHR42765:SF1">
    <property type="entry name" value="ISOLEUCINE--TRNA LIGASE, MITOCHONDRIAL"/>
    <property type="match status" value="1"/>
</dbReference>
<evidence type="ECO:0000313" key="14">
    <source>
        <dbReference type="Proteomes" id="UP000199542"/>
    </source>
</evidence>
<dbReference type="Pfam" id="PF00133">
    <property type="entry name" value="tRNA-synt_1"/>
    <property type="match status" value="1"/>
</dbReference>
<comment type="subcellular location">
    <subcellularLocation>
        <location evidence="10">Cytoplasm</location>
    </subcellularLocation>
</comment>
<name>A0A1G4PKU6_9HYPH</name>
<dbReference type="SUPFAM" id="SSF52374">
    <property type="entry name" value="Nucleotidylyl transferase"/>
    <property type="match status" value="1"/>
</dbReference>
<protein>
    <recommendedName>
        <fullName evidence="10">Isoleucine--tRNA ligase</fullName>
        <ecNumber evidence="10">6.1.1.5</ecNumber>
    </recommendedName>
    <alternativeName>
        <fullName evidence="10">Isoleucyl-tRNA synthetase</fullName>
        <shortName evidence="10">IleRS</shortName>
    </alternativeName>
</protein>
<dbReference type="GO" id="GO:0004822">
    <property type="term" value="F:isoleucine-tRNA ligase activity"/>
    <property type="evidence" value="ECO:0007669"/>
    <property type="project" value="UniProtKB-UniRule"/>
</dbReference>
<organism evidence="13 14">
    <name type="scientific">Rhizobium mongolense subsp. loessense</name>
    <dbReference type="NCBI Taxonomy" id="158890"/>
    <lineage>
        <taxon>Bacteria</taxon>
        <taxon>Pseudomonadati</taxon>
        <taxon>Pseudomonadota</taxon>
        <taxon>Alphaproteobacteria</taxon>
        <taxon>Hyphomicrobiales</taxon>
        <taxon>Rhizobiaceae</taxon>
        <taxon>Rhizobium/Agrobacterium group</taxon>
        <taxon>Rhizobium</taxon>
    </lineage>
</organism>
<feature type="short sequence motif" description="'HIGH' region" evidence="10">
    <location>
        <begin position="64"/>
        <end position="74"/>
    </location>
</feature>
<keyword evidence="7 10" id="KW-0030">Aminoacyl-tRNA synthetase</keyword>
<keyword evidence="6 10" id="KW-0648">Protein biosynthesis</keyword>
<gene>
    <name evidence="10" type="primary">ileS</name>
    <name evidence="13" type="ORF">SAMN02927900_00649</name>
</gene>
<evidence type="ECO:0000256" key="3">
    <source>
        <dbReference type="ARBA" id="ARBA00022598"/>
    </source>
</evidence>
<evidence type="ECO:0000256" key="5">
    <source>
        <dbReference type="ARBA" id="ARBA00022840"/>
    </source>
</evidence>
<dbReference type="HAMAP" id="MF_02002">
    <property type="entry name" value="Ile_tRNA_synth_type1"/>
    <property type="match status" value="1"/>
</dbReference>
<dbReference type="InterPro" id="IPR023585">
    <property type="entry name" value="Ile-tRNA-ligase_type1"/>
</dbReference>
<dbReference type="PRINTS" id="PR00984">
    <property type="entry name" value="TRNASYNTHILE"/>
</dbReference>
<reference evidence="13 14" key="1">
    <citation type="submission" date="2016-10" db="EMBL/GenBank/DDBJ databases">
        <authorList>
            <person name="de Groot N.N."/>
        </authorList>
    </citation>
    <scope>NUCLEOTIDE SEQUENCE [LARGE SCALE GENOMIC DNA]</scope>
    <source>
        <strain evidence="13 14">CGMCC 1.3401</strain>
    </source>
</reference>
<dbReference type="SUPFAM" id="SSF50677">
    <property type="entry name" value="ValRS/IleRS/LeuRS editing domain"/>
    <property type="match status" value="1"/>
</dbReference>
<dbReference type="GO" id="GO:0006428">
    <property type="term" value="P:isoleucyl-tRNA aminoacylation"/>
    <property type="evidence" value="ECO:0007669"/>
    <property type="project" value="UniProtKB-UniRule"/>
</dbReference>
<dbReference type="NCBIfam" id="TIGR00392">
    <property type="entry name" value="ileS"/>
    <property type="match status" value="1"/>
</dbReference>
<evidence type="ECO:0000256" key="8">
    <source>
        <dbReference type="ARBA" id="ARBA00025217"/>
    </source>
</evidence>
<keyword evidence="2 10" id="KW-0963">Cytoplasm</keyword>
<dbReference type="PANTHER" id="PTHR42765">
    <property type="entry name" value="SOLEUCYL-TRNA SYNTHETASE"/>
    <property type="match status" value="1"/>
</dbReference>